<comment type="caution">
    <text evidence="1">The sequence shown here is derived from an EMBL/GenBank/DDBJ whole genome shotgun (WGS) entry which is preliminary data.</text>
</comment>
<dbReference type="EMBL" id="DRXE01000212">
    <property type="protein sequence ID" value="HHM68180.1"/>
    <property type="molecule type" value="Genomic_DNA"/>
</dbReference>
<proteinExistence type="predicted"/>
<dbReference type="AlphaFoldDB" id="A0A7C5RER0"/>
<gene>
    <name evidence="1" type="ORF">ENM28_05665</name>
</gene>
<organism evidence="1">
    <name type="scientific">Thermus caliditerrae</name>
    <dbReference type="NCBI Taxonomy" id="1330700"/>
    <lineage>
        <taxon>Bacteria</taxon>
        <taxon>Thermotogati</taxon>
        <taxon>Deinococcota</taxon>
        <taxon>Deinococci</taxon>
        <taxon>Thermales</taxon>
        <taxon>Thermaceae</taxon>
        <taxon>Thermus</taxon>
    </lineage>
</organism>
<name>A0A7C5RER0_9DEIN</name>
<protein>
    <submittedName>
        <fullName evidence="1">Uncharacterized protein</fullName>
    </submittedName>
</protein>
<sequence>MRQISVKDMAYPGFGENPGLADVDVYTDEVGTVLILLRDQDRHGGPSVTNALERVAKTVHEKILSLLHLEASPKIWLTWSRVDKLVFKVHFEDPIRFLNPIWTYVDEEELRAILIRFHALEDFHRWVQEGSIEVVFAKRPEPTHKMVEVAKALAQERNTEGLRALMRMAVLGVQKMHLWHWAEPEKPIGGNLEQALHPSLVRWAVMNGARPENLGERVVDLKRVAAVTAPQDALRVLETLRRAGEGYREAPESTQALIYAPMGVLFFAGDSQYGGALAVLQGGGRVRASVVDMSPYYEKGLSITWGPLGPVAWLRGRAFALPEDYGMLLALGRVLWEEGIDLVREAE</sequence>
<accession>A0A7C5RER0</accession>
<reference evidence="1" key="1">
    <citation type="journal article" date="2020" name="mSystems">
        <title>Genome- and Community-Level Interaction Insights into Carbon Utilization and Element Cycling Functions of Hydrothermarchaeota in Hydrothermal Sediment.</title>
        <authorList>
            <person name="Zhou Z."/>
            <person name="Liu Y."/>
            <person name="Xu W."/>
            <person name="Pan J."/>
            <person name="Luo Z.H."/>
            <person name="Li M."/>
        </authorList>
    </citation>
    <scope>NUCLEOTIDE SEQUENCE [LARGE SCALE GENOMIC DNA]</scope>
    <source>
        <strain evidence="1">SpSt-1071</strain>
    </source>
</reference>
<evidence type="ECO:0000313" key="1">
    <source>
        <dbReference type="EMBL" id="HHM68180.1"/>
    </source>
</evidence>